<name>A0A4D6K7E8_9EURY</name>
<accession>A0A4D6K7E8</accession>
<evidence type="ECO:0000313" key="2">
    <source>
        <dbReference type="Proteomes" id="UP000297053"/>
    </source>
</evidence>
<dbReference type="AlphaFoldDB" id="A0A4D6K7E8"/>
<proteinExistence type="predicted"/>
<reference evidence="1 2" key="1">
    <citation type="submission" date="2019-04" db="EMBL/GenBank/DDBJ databases">
        <title>Complete genome sequence of Arthrobacter sp. ZXY-2 associated with effective atrazine degradation and salt adaptation.</title>
        <authorList>
            <person name="Zhao X."/>
        </authorList>
    </citation>
    <scope>NUCLEOTIDE SEQUENCE [LARGE SCALE GENOMIC DNA]</scope>
    <source>
        <strain evidence="2">ZP60</strain>
    </source>
</reference>
<organism evidence="1 2">
    <name type="scientific">Halomicrobium mukohataei</name>
    <dbReference type="NCBI Taxonomy" id="57705"/>
    <lineage>
        <taxon>Archaea</taxon>
        <taxon>Methanobacteriati</taxon>
        <taxon>Methanobacteriota</taxon>
        <taxon>Stenosarchaea group</taxon>
        <taxon>Halobacteria</taxon>
        <taxon>Halobacteriales</taxon>
        <taxon>Haloarculaceae</taxon>
        <taxon>Halomicrobium</taxon>
    </lineage>
</organism>
<dbReference type="Proteomes" id="UP000297053">
    <property type="component" value="Chromosome"/>
</dbReference>
<dbReference type="KEGG" id="halz:E5139_00070"/>
<gene>
    <name evidence="1" type="ORF">E5139_00070</name>
</gene>
<dbReference type="EMBL" id="CP039375">
    <property type="protein sequence ID" value="QCD64098.1"/>
    <property type="molecule type" value="Genomic_DNA"/>
</dbReference>
<dbReference type="RefSeq" id="WP_015763509.1">
    <property type="nucleotide sequence ID" value="NZ_CP039375.1"/>
</dbReference>
<dbReference type="GeneID" id="42177285"/>
<protein>
    <submittedName>
        <fullName evidence="1">Uncharacterized protein</fullName>
    </submittedName>
</protein>
<sequence length="386" mass="43554">MEETFADRTLADHRRVFEKIWWQNPERQNATSSSWWFFLLFPDGEEGYGPRQLMFSVAACVGDECRVNDLPATAMDSDRPVADGVDRFNATTVGWTGDDEVVHDHVVRQSAEAVLSRPNQRIEAWTELEDGTRRGSEIASLSDRSLGLKAHVIGDDAEAEFEAWGDLDSKMTSPHHALDIDTPLGGAEVVAWRQMEFEGEFDLPDGPETLSGSCYFQRVCFDMPLVPWKWIWGIFPDGTSFSVLVPFIGPQLFRRGYKFFSSNRLERLTIPLRQSGFWNWGSKDGHVEFDRISVEPLLGTGEQPDFDVRVENEEGDYVRFIARTYGRARNWLDRARFGGRVASHWSYNEFMFRVTGLAGSVGGTVIDDESMGAGFGTLEYSTGLGL</sequence>
<evidence type="ECO:0000313" key="1">
    <source>
        <dbReference type="EMBL" id="QCD64098.1"/>
    </source>
</evidence>
<reference evidence="1 2" key="2">
    <citation type="submission" date="2019-04" db="EMBL/GenBank/DDBJ databases">
        <authorList>
            <person name="Yang S."/>
            <person name="Wei W."/>
        </authorList>
    </citation>
    <scope>NUCLEOTIDE SEQUENCE [LARGE SCALE GENOMIC DNA]</scope>
    <source>
        <strain evidence="2">ZP60</strain>
    </source>
</reference>